<dbReference type="RefSeq" id="WP_191897631.1">
    <property type="nucleotide sequence ID" value="NZ_BMQD01000023.1"/>
</dbReference>
<evidence type="ECO:0000256" key="1">
    <source>
        <dbReference type="SAM" id="MobiDB-lite"/>
    </source>
</evidence>
<accession>A0AA37F755</accession>
<feature type="region of interest" description="Disordered" evidence="1">
    <location>
        <begin position="119"/>
        <end position="159"/>
    </location>
</feature>
<protein>
    <recommendedName>
        <fullName evidence="2">DUF7426 domain-containing protein</fullName>
    </recommendedName>
</protein>
<feature type="compositionally biased region" description="Low complexity" evidence="1">
    <location>
        <begin position="120"/>
        <end position="159"/>
    </location>
</feature>
<proteinExistence type="predicted"/>
<dbReference type="Pfam" id="PF24201">
    <property type="entry name" value="DUF7426"/>
    <property type="match status" value="1"/>
</dbReference>
<reference evidence="3" key="1">
    <citation type="journal article" date="2014" name="Int. J. Syst. Evol. Microbiol.">
        <title>Complete genome sequence of Corynebacterium casei LMG S-19264T (=DSM 44701T), isolated from a smear-ripened cheese.</title>
        <authorList>
            <consortium name="US DOE Joint Genome Institute (JGI-PGF)"/>
            <person name="Walter F."/>
            <person name="Albersmeier A."/>
            <person name="Kalinowski J."/>
            <person name="Ruckert C."/>
        </authorList>
    </citation>
    <scope>NUCLEOTIDE SEQUENCE</scope>
    <source>
        <strain evidence="3">JCM 3093</strain>
    </source>
</reference>
<evidence type="ECO:0000313" key="3">
    <source>
        <dbReference type="EMBL" id="GGK90214.1"/>
    </source>
</evidence>
<organism evidence="3 4">
    <name type="scientific">Planomonospora parontospora</name>
    <dbReference type="NCBI Taxonomy" id="58119"/>
    <lineage>
        <taxon>Bacteria</taxon>
        <taxon>Bacillati</taxon>
        <taxon>Actinomycetota</taxon>
        <taxon>Actinomycetes</taxon>
        <taxon>Streptosporangiales</taxon>
        <taxon>Streptosporangiaceae</taxon>
        <taxon>Planomonospora</taxon>
    </lineage>
</organism>
<dbReference type="EMBL" id="BMQD01000023">
    <property type="protein sequence ID" value="GGK90214.1"/>
    <property type="molecule type" value="Genomic_DNA"/>
</dbReference>
<gene>
    <name evidence="3" type="ORF">GCM10010126_57040</name>
</gene>
<feature type="domain" description="DUF7426" evidence="2">
    <location>
        <begin position="5"/>
        <end position="142"/>
    </location>
</feature>
<comment type="caution">
    <text evidence="3">The sequence shown here is derived from an EMBL/GenBank/DDBJ whole genome shotgun (WGS) entry which is preliminary data.</text>
</comment>
<sequence length="159" mass="17215">MTKFRDLTEFFDPTLKLPVGGKTYVIEPVDAETGLLCRRLMEVSIEAAGGGEPDTEGLEALVLDDDQEKDLYKRILGGVYDELFADKLDWPVIQHIGTTALVWVVAGLDAAVKHWESAGEAPAPNRETRRAAAARSTRSRGSASGTTPTTASASKRARK</sequence>
<evidence type="ECO:0000259" key="2">
    <source>
        <dbReference type="Pfam" id="PF24201"/>
    </source>
</evidence>
<name>A0AA37F755_9ACTN</name>
<dbReference type="Proteomes" id="UP000627984">
    <property type="component" value="Unassembled WGS sequence"/>
</dbReference>
<dbReference type="InterPro" id="IPR055849">
    <property type="entry name" value="DUF7426"/>
</dbReference>
<reference evidence="3" key="2">
    <citation type="submission" date="2022-09" db="EMBL/GenBank/DDBJ databases">
        <authorList>
            <person name="Sun Q."/>
            <person name="Ohkuma M."/>
        </authorList>
    </citation>
    <scope>NUCLEOTIDE SEQUENCE</scope>
    <source>
        <strain evidence="3">JCM 3093</strain>
    </source>
</reference>
<dbReference type="AlphaFoldDB" id="A0AA37F755"/>
<evidence type="ECO:0000313" key="4">
    <source>
        <dbReference type="Proteomes" id="UP000627984"/>
    </source>
</evidence>